<sequence>PGGRSSDIRASGALSLRAIAAELNARGIRTRRGGQWGVSNAGALIGRLARRM</sequence>
<keyword evidence="3" id="KW-1185">Reference proteome</keyword>
<name>A0A8J7MWT6_9RHOB</name>
<dbReference type="EMBL" id="JAESVP010000018">
    <property type="protein sequence ID" value="MBL4930188.1"/>
    <property type="molecule type" value="Genomic_DNA"/>
</dbReference>
<dbReference type="Pfam" id="PF07508">
    <property type="entry name" value="Recombinase"/>
    <property type="match status" value="1"/>
</dbReference>
<gene>
    <name evidence="2" type="ORF">JI744_18985</name>
</gene>
<organism evidence="2 3">
    <name type="scientific">Fuscibacter oryzae</name>
    <dbReference type="NCBI Taxonomy" id="2803939"/>
    <lineage>
        <taxon>Bacteria</taxon>
        <taxon>Pseudomonadati</taxon>
        <taxon>Pseudomonadota</taxon>
        <taxon>Alphaproteobacteria</taxon>
        <taxon>Rhodobacterales</taxon>
        <taxon>Paracoccaceae</taxon>
        <taxon>Fuscibacter</taxon>
    </lineage>
</organism>
<dbReference type="Proteomes" id="UP000619033">
    <property type="component" value="Unassembled WGS sequence"/>
</dbReference>
<evidence type="ECO:0000313" key="3">
    <source>
        <dbReference type="Proteomes" id="UP000619033"/>
    </source>
</evidence>
<dbReference type="InterPro" id="IPR011109">
    <property type="entry name" value="DNA_bind_recombinase_dom"/>
</dbReference>
<comment type="caution">
    <text evidence="2">The sequence shown here is derived from an EMBL/GenBank/DDBJ whole genome shotgun (WGS) entry which is preliminary data.</text>
</comment>
<protein>
    <submittedName>
        <fullName evidence="2">Recombinase family protein</fullName>
    </submittedName>
</protein>
<feature type="non-terminal residue" evidence="2">
    <location>
        <position position="1"/>
    </location>
</feature>
<reference evidence="2" key="1">
    <citation type="submission" date="2021-01" db="EMBL/GenBank/DDBJ databases">
        <title>Genome seq and assembly of Tabrizicola sp. KVB23.</title>
        <authorList>
            <person name="Chhetri G."/>
        </authorList>
    </citation>
    <scope>NUCLEOTIDE SEQUENCE</scope>
    <source>
        <strain evidence="2">KVB23</strain>
    </source>
</reference>
<dbReference type="AlphaFoldDB" id="A0A8J7MWT6"/>
<accession>A0A8J7MWT6</accession>
<proteinExistence type="predicted"/>
<feature type="domain" description="Recombinase" evidence="1">
    <location>
        <begin position="14"/>
        <end position="41"/>
    </location>
</feature>
<dbReference type="GO" id="GO:0000150">
    <property type="term" value="F:DNA strand exchange activity"/>
    <property type="evidence" value="ECO:0007669"/>
    <property type="project" value="InterPro"/>
</dbReference>
<evidence type="ECO:0000313" key="2">
    <source>
        <dbReference type="EMBL" id="MBL4930188.1"/>
    </source>
</evidence>
<dbReference type="GO" id="GO:0003677">
    <property type="term" value="F:DNA binding"/>
    <property type="evidence" value="ECO:0007669"/>
    <property type="project" value="InterPro"/>
</dbReference>
<evidence type="ECO:0000259" key="1">
    <source>
        <dbReference type="Pfam" id="PF07508"/>
    </source>
</evidence>